<dbReference type="KEGG" id="ovi:T265_12654"/>
<dbReference type="Proteomes" id="UP000054324">
    <property type="component" value="Unassembled WGS sequence"/>
</dbReference>
<dbReference type="RefSeq" id="XP_009163100.1">
    <property type="nucleotide sequence ID" value="XM_009164836.1"/>
</dbReference>
<dbReference type="CTD" id="20326822"/>
<dbReference type="GeneID" id="20326822"/>
<dbReference type="AlphaFoldDB" id="A0A075A4J2"/>
<reference evidence="1 2" key="1">
    <citation type="submission" date="2013-11" db="EMBL/GenBank/DDBJ databases">
        <title>Opisthorchis viverrini - life in the bile duct.</title>
        <authorList>
            <person name="Young N.D."/>
            <person name="Nagarajan N."/>
            <person name="Lin S.J."/>
            <person name="Korhonen P.K."/>
            <person name="Jex A.R."/>
            <person name="Hall R.S."/>
            <person name="Safavi-Hemami H."/>
            <person name="Kaewkong W."/>
            <person name="Bertrand D."/>
            <person name="Gao S."/>
            <person name="Seet Q."/>
            <person name="Wongkham S."/>
            <person name="Teh B.T."/>
            <person name="Wongkham C."/>
            <person name="Intapan P.M."/>
            <person name="Maleewong W."/>
            <person name="Yang X."/>
            <person name="Hu M."/>
            <person name="Wang Z."/>
            <person name="Hofmann A."/>
            <person name="Sternberg P.W."/>
            <person name="Tan P."/>
            <person name="Wang J."/>
            <person name="Gasser R.B."/>
        </authorList>
    </citation>
    <scope>NUCLEOTIDE SEQUENCE [LARGE SCALE GENOMIC DNA]</scope>
</reference>
<evidence type="ECO:0000313" key="2">
    <source>
        <dbReference type="Proteomes" id="UP000054324"/>
    </source>
</evidence>
<name>A0A075A4J2_OPIVI</name>
<accession>A0A075A4J2</accession>
<sequence>MKGTTLCTEAFGELSVYSYTPGSLGIQGAYYVHKLPRHSFVERRVEQNGPVNRVTCALEIQKHQNCGSFIPMALFLHPPKFDDLLSATPTKPESRSLLLSQCLSSHHKATKHYQCQQSRYDRGQACDCHNLYVLHFRKLPLSSTVPSCLGQIPCDGLCGMSLFLYVQFMVVRCVPQATVRAVLLCGCKTWPLRTNDVRRTHVFDHRCPRSVTGVGWRQRVSNDVIRKRVFGYAVIHSGNTSSTTNYDGWAMCYACRNTVYRDGSFSPCLVQNGSNCEEANKSVKEIRRSLGGVGVIHLPGWGPHDPTCGLQETLREMVANHYQWRSCCQVLSRLLIERLEFKLNCDGHCRLSGWGPRNGPHQWLETLSDMAQSRPQWRLCIQAIAFNA</sequence>
<proteinExistence type="predicted"/>
<dbReference type="OrthoDB" id="425014at2759"/>
<evidence type="ECO:0000313" key="1">
    <source>
        <dbReference type="EMBL" id="KER33167.1"/>
    </source>
</evidence>
<dbReference type="EMBL" id="KL596627">
    <property type="protein sequence ID" value="KER33167.1"/>
    <property type="molecule type" value="Genomic_DNA"/>
</dbReference>
<protein>
    <submittedName>
        <fullName evidence="1">Uncharacterized protein</fullName>
    </submittedName>
</protein>
<keyword evidence="2" id="KW-1185">Reference proteome</keyword>
<gene>
    <name evidence="1" type="ORF">T265_12654</name>
</gene>
<organism evidence="1 2">
    <name type="scientific">Opisthorchis viverrini</name>
    <name type="common">Southeast Asian liver fluke</name>
    <dbReference type="NCBI Taxonomy" id="6198"/>
    <lineage>
        <taxon>Eukaryota</taxon>
        <taxon>Metazoa</taxon>
        <taxon>Spiralia</taxon>
        <taxon>Lophotrochozoa</taxon>
        <taxon>Platyhelminthes</taxon>
        <taxon>Trematoda</taxon>
        <taxon>Digenea</taxon>
        <taxon>Opisthorchiida</taxon>
        <taxon>Opisthorchiata</taxon>
        <taxon>Opisthorchiidae</taxon>
        <taxon>Opisthorchis</taxon>
    </lineage>
</organism>